<evidence type="ECO:0000256" key="2">
    <source>
        <dbReference type="ARBA" id="ARBA00022723"/>
    </source>
</evidence>
<dbReference type="EMBL" id="JBHFQA010000004">
    <property type="protein sequence ID" value="KAL2099534.1"/>
    <property type="molecule type" value="Genomic_DNA"/>
</dbReference>
<feature type="domain" description="Transposase Helix-turn-helix" evidence="4">
    <location>
        <begin position="169"/>
        <end position="219"/>
    </location>
</feature>
<dbReference type="InterPro" id="IPR027806">
    <property type="entry name" value="HARBI1_dom"/>
</dbReference>
<dbReference type="PANTHER" id="PTHR23080:SF133">
    <property type="entry name" value="SI:CH211-262I1.5-RELATED"/>
    <property type="match status" value="1"/>
</dbReference>
<sequence length="415" mass="47229">MKLKAGTVPSLFAWSSNSTGRRILNRSRCVFHTLANKLHFKDIKTLKVKNCTFPDFSSIISIVVNSAPYPDHDYAERPLSLEERLAEACKFIALQEEEIRQLKNERFFLNLLVITFKPFKFFTGFKDYQTLMDVFRALQPTAENMVGWGQAQKLKENGKDIIRKGCKEQSLPLSDQFFLFLCRLRRGFSVAELASRFNISLATVSRICITWTNFVYHMLGSLDIWPSRQTIDEQIPQSFRNYFPLTRVIIDCTELPLQKPSSKVLSSEAYSFYKGATTLKSLIGITPSGTLSFVSDLYTGSISDKEVTKLCEILSLLERGDEVMADKGFLINDLLSPLGVTLNIPPFISTDSQLTREQLAKTESIGALRIHVEREIRRIKEYHIIDPPIAITTLGSINQIWKVCALLTMLQDPIF</sequence>
<evidence type="ECO:0000259" key="3">
    <source>
        <dbReference type="Pfam" id="PF13359"/>
    </source>
</evidence>
<gene>
    <name evidence="5" type="ORF">ACEWY4_003928</name>
</gene>
<dbReference type="Pfam" id="PF13613">
    <property type="entry name" value="HTH_Tnp_4"/>
    <property type="match status" value="1"/>
</dbReference>
<evidence type="ECO:0000256" key="1">
    <source>
        <dbReference type="ARBA" id="ARBA00001968"/>
    </source>
</evidence>
<dbReference type="Proteomes" id="UP001591681">
    <property type="component" value="Unassembled WGS sequence"/>
</dbReference>
<dbReference type="InterPro" id="IPR027805">
    <property type="entry name" value="Transposase_HTH_dom"/>
</dbReference>
<accession>A0ABD1KK35</accession>
<evidence type="ECO:0000313" key="6">
    <source>
        <dbReference type="Proteomes" id="UP001591681"/>
    </source>
</evidence>
<dbReference type="Pfam" id="PF13359">
    <property type="entry name" value="DDE_Tnp_4"/>
    <property type="match status" value="1"/>
</dbReference>
<comment type="caution">
    <text evidence="5">The sequence shown here is derived from an EMBL/GenBank/DDBJ whole genome shotgun (WGS) entry which is preliminary data.</text>
</comment>
<keyword evidence="2" id="KW-0479">Metal-binding</keyword>
<proteinExistence type="predicted"/>
<comment type="cofactor">
    <cofactor evidence="1">
        <name>a divalent metal cation</name>
        <dbReference type="ChEBI" id="CHEBI:60240"/>
    </cofactor>
</comment>
<dbReference type="PANTHER" id="PTHR23080">
    <property type="entry name" value="THAP DOMAIN PROTEIN"/>
    <property type="match status" value="1"/>
</dbReference>
<organism evidence="5 6">
    <name type="scientific">Coilia grayii</name>
    <name type="common">Gray's grenadier anchovy</name>
    <dbReference type="NCBI Taxonomy" id="363190"/>
    <lineage>
        <taxon>Eukaryota</taxon>
        <taxon>Metazoa</taxon>
        <taxon>Chordata</taxon>
        <taxon>Craniata</taxon>
        <taxon>Vertebrata</taxon>
        <taxon>Euteleostomi</taxon>
        <taxon>Actinopterygii</taxon>
        <taxon>Neopterygii</taxon>
        <taxon>Teleostei</taxon>
        <taxon>Clupei</taxon>
        <taxon>Clupeiformes</taxon>
        <taxon>Clupeoidei</taxon>
        <taxon>Engraulidae</taxon>
        <taxon>Coilinae</taxon>
        <taxon>Coilia</taxon>
    </lineage>
</organism>
<name>A0ABD1KK35_9TELE</name>
<evidence type="ECO:0008006" key="7">
    <source>
        <dbReference type="Google" id="ProtNLM"/>
    </source>
</evidence>
<feature type="domain" description="DDE Tnp4" evidence="3">
    <location>
        <begin position="250"/>
        <end position="408"/>
    </location>
</feature>
<reference evidence="5 6" key="1">
    <citation type="submission" date="2024-09" db="EMBL/GenBank/DDBJ databases">
        <title>A chromosome-level genome assembly of Gray's grenadier anchovy, Coilia grayii.</title>
        <authorList>
            <person name="Fu Z."/>
        </authorList>
    </citation>
    <scope>NUCLEOTIDE SEQUENCE [LARGE SCALE GENOMIC DNA]</scope>
    <source>
        <strain evidence="5">G4</strain>
        <tissue evidence="5">Muscle</tissue>
    </source>
</reference>
<dbReference type="GO" id="GO:0046872">
    <property type="term" value="F:metal ion binding"/>
    <property type="evidence" value="ECO:0007669"/>
    <property type="project" value="UniProtKB-KW"/>
</dbReference>
<keyword evidence="6" id="KW-1185">Reference proteome</keyword>
<protein>
    <recommendedName>
        <fullName evidence="7">Transposase</fullName>
    </recommendedName>
</protein>
<dbReference type="AlphaFoldDB" id="A0ABD1KK35"/>
<evidence type="ECO:0000313" key="5">
    <source>
        <dbReference type="EMBL" id="KAL2099534.1"/>
    </source>
</evidence>
<evidence type="ECO:0000259" key="4">
    <source>
        <dbReference type="Pfam" id="PF13613"/>
    </source>
</evidence>